<dbReference type="InterPro" id="IPR011053">
    <property type="entry name" value="Single_hybrid_motif"/>
</dbReference>
<evidence type="ECO:0000259" key="3">
    <source>
        <dbReference type="PROSITE" id="PS50968"/>
    </source>
</evidence>
<dbReference type="CDD" id="cd06850">
    <property type="entry name" value="biotinyl_domain"/>
    <property type="match status" value="1"/>
</dbReference>
<keyword evidence="5" id="KW-1185">Reference proteome</keyword>
<feature type="region of interest" description="Disordered" evidence="2">
    <location>
        <begin position="35"/>
        <end position="82"/>
    </location>
</feature>
<reference evidence="5" key="1">
    <citation type="submission" date="2008-08" db="EMBL/GenBank/DDBJ databases">
        <title>The complete genome sequence of Coprothermobacter proteolyticus strain ATCC 5245 / DSM 5265 / BT.</title>
        <authorList>
            <person name="Dodson R.J."/>
            <person name="Durkin A.S."/>
            <person name="Wu M."/>
            <person name="Eisen J."/>
            <person name="Sutton G."/>
        </authorList>
    </citation>
    <scope>NUCLEOTIDE SEQUENCE [LARGE SCALE GENOMIC DNA]</scope>
    <source>
        <strain evidence="5">ATCC 35245 / DSM 5265 / OCM 4 / BT</strain>
    </source>
</reference>
<dbReference type="OrthoDB" id="9812676at2"/>
<evidence type="ECO:0000256" key="1">
    <source>
        <dbReference type="ARBA" id="ARBA00023267"/>
    </source>
</evidence>
<evidence type="ECO:0000256" key="2">
    <source>
        <dbReference type="SAM" id="MobiDB-lite"/>
    </source>
</evidence>
<dbReference type="AlphaFoldDB" id="B5Y8Z2"/>
<feature type="domain" description="Lipoyl-binding" evidence="3">
    <location>
        <begin position="72"/>
        <end position="149"/>
    </location>
</feature>
<name>B5Y8Z2_COPPD</name>
<dbReference type="FunFam" id="2.40.50.100:FF:000003">
    <property type="entry name" value="Acetyl-CoA carboxylase biotin carboxyl carrier protein"/>
    <property type="match status" value="1"/>
</dbReference>
<accession>B5Y8Z2</accession>
<dbReference type="PROSITE" id="PS00188">
    <property type="entry name" value="BIOTIN"/>
    <property type="match status" value="1"/>
</dbReference>
<dbReference type="KEGG" id="cpo:COPRO5265_0908"/>
<dbReference type="Proteomes" id="UP000001732">
    <property type="component" value="Chromosome"/>
</dbReference>
<dbReference type="RefSeq" id="WP_012543678.1">
    <property type="nucleotide sequence ID" value="NC_011295.1"/>
</dbReference>
<dbReference type="PANTHER" id="PTHR45266:SF3">
    <property type="entry name" value="OXALOACETATE DECARBOXYLASE ALPHA CHAIN"/>
    <property type="match status" value="1"/>
</dbReference>
<protein>
    <submittedName>
        <fullName evidence="4">Methylmalonyl-CoA decarboxylase, gamma subunit</fullName>
    </submittedName>
</protein>
<organism evidence="4 5">
    <name type="scientific">Coprothermobacter proteolyticus (strain ATCC 35245 / DSM 5265 / OCM 4 / BT)</name>
    <dbReference type="NCBI Taxonomy" id="309798"/>
    <lineage>
        <taxon>Bacteria</taxon>
        <taxon>Pseudomonadati</taxon>
        <taxon>Coprothermobacterota</taxon>
        <taxon>Coprothermobacteria</taxon>
        <taxon>Coprothermobacterales</taxon>
        <taxon>Coprothermobacteraceae</taxon>
        <taxon>Coprothermobacter</taxon>
    </lineage>
</organism>
<dbReference type="HOGENOM" id="CLU_016733_5_4_9"/>
<dbReference type="STRING" id="309798.COPRO5265_0908"/>
<dbReference type="InterPro" id="IPR050709">
    <property type="entry name" value="Biotin_Carboxyl_Carrier/Decarb"/>
</dbReference>
<dbReference type="InterPro" id="IPR001882">
    <property type="entry name" value="Biotin_BS"/>
</dbReference>
<keyword evidence="1" id="KW-0092">Biotin</keyword>
<dbReference type="Gene3D" id="2.40.50.100">
    <property type="match status" value="1"/>
</dbReference>
<evidence type="ECO:0000313" key="4">
    <source>
        <dbReference type="EMBL" id="ACI17026.1"/>
    </source>
</evidence>
<evidence type="ECO:0000313" key="5">
    <source>
        <dbReference type="Proteomes" id="UP000001732"/>
    </source>
</evidence>
<proteinExistence type="predicted"/>
<reference evidence="4 5" key="2">
    <citation type="journal article" date="2014" name="Genome Announc.">
        <title>Complete Genome Sequence of Coprothermobacter proteolyticus DSM 5265.</title>
        <authorList>
            <person name="Alexiev A."/>
            <person name="Coil D.A."/>
            <person name="Badger J.H."/>
            <person name="Enticknap J."/>
            <person name="Ward N."/>
            <person name="Robb F.T."/>
            <person name="Eisen J.A."/>
        </authorList>
    </citation>
    <scope>NUCLEOTIDE SEQUENCE [LARGE SCALE GENOMIC DNA]</scope>
    <source>
        <strain evidence="5">ATCC 35245 / DSM 5265 / OCM 4 / BT</strain>
    </source>
</reference>
<dbReference type="PROSITE" id="PS50968">
    <property type="entry name" value="BIOTINYL_LIPOYL"/>
    <property type="match status" value="1"/>
</dbReference>
<dbReference type="SUPFAM" id="SSF51230">
    <property type="entry name" value="Single hybrid motif"/>
    <property type="match status" value="1"/>
</dbReference>
<sequence length="149" mass="15954">MGKVFQYVVRVNGKEYNVEIESENEEIFLKSVTRAATSETQTRREESTQKVEPAPTAAGTSAPTTSSVPQKPATPSKTGGTVVEAPLPGKILRINVSAGSQVKRGDLLLILEAMKMENEILAPVDGVVDSVLVSPNQTVNTHDPLVVLK</sequence>
<dbReference type="eggNOG" id="COG0511">
    <property type="taxonomic scope" value="Bacteria"/>
</dbReference>
<dbReference type="InterPro" id="IPR000089">
    <property type="entry name" value="Biotin_lipoyl"/>
</dbReference>
<feature type="compositionally biased region" description="Low complexity" evidence="2">
    <location>
        <begin position="53"/>
        <end position="69"/>
    </location>
</feature>
<dbReference type="EMBL" id="CP001145">
    <property type="protein sequence ID" value="ACI17026.1"/>
    <property type="molecule type" value="Genomic_DNA"/>
</dbReference>
<dbReference type="PANTHER" id="PTHR45266">
    <property type="entry name" value="OXALOACETATE DECARBOXYLASE ALPHA CHAIN"/>
    <property type="match status" value="1"/>
</dbReference>
<gene>
    <name evidence="4" type="ordered locus">COPRO5265_0908</name>
</gene>
<dbReference type="Pfam" id="PF00364">
    <property type="entry name" value="Biotin_lipoyl"/>
    <property type="match status" value="1"/>
</dbReference>